<feature type="compositionally biased region" description="Basic residues" evidence="2">
    <location>
        <begin position="1167"/>
        <end position="1176"/>
    </location>
</feature>
<sequence length="1199" mass="137575">MLSVRYSIDRSKRSTNNNMFNFRSSATSPPAVVTTMGQLKQQFEEPDWCQPPQQQHIEGRDQNNWTGYDRGGNSLVGEERDTRLPMNSNLYSPRGQAQLSPGPKQFMARREAQSYMMAIKAVDDSLYSDGSGAITVLRDLWKVFDAVVSELGTELTTSIANKAVFEANVMQDNMLRQGREITDLEMKSHALSRKKHYESELKSTMLRLRGTFADVILGTKKELQNSINQSFAAQTDDMEMSFTMRLADMEKKLIQKFTKKAIDAEHSFSKQLKERDSTFAKMKADMEFSEAKKTEELQNSFTKLLENQQASAKFEMTNMRNQLSQAEEAVSILHAQMNQIHDELRQERAHSCELDLAKNLAQNQLSQERESFNQRIASIEKSREETVSKLSSTLQTLETTCASSQRLETRLREREAILREMEEQLSLNDERTIALQHKLDNEVKNKRALIDVQTEMEKHLTLERERADLLEQKVEASQEADYQRRGELDRTSQENIHLKKKLDQLSGELDRASRENIHLKNEFDRAGQQFSEQLDRASQDNMTLKNELDRIVGELDRSSQQLDRASQDNMTLKNEIDRIVEELDRSSQQLDRATQDNMVLKNELNRLVGELDQSSQQLNRASQDNMVLKNELDRLVGELDRSSQENKQLKSELERWGEDNMQLKSDNDRFSQHLQIANEVGSTLKNKLTELQAQLEEQAKVSQSSASECLKLKRDCEEFKIKSDNITEINSLLEAKIERLEATIQDQMIDMEAARMSEAEVEKSLAESLQYGRELDNVAQKLDAELKNALSDYERVTEQLGLVSHEKVEIAAAFEELTKELEATKRRSAEAEHAFNQERNEISGALAGFDTEISNAEEKLSSVLQLNADLEVEVASLRTQLESERDAENMKLGNAQIVIETLQDEVRQLVQTFKEKEDTLKKNMQEEINNLEEQFVKVNDDLNAQMTRYDADIGVYEEAIRMLRNQVDIFQKQAENQCSHCEKCAQTDDDEESRIETSTEGLEAIKDELKDTIKRKLKETIEDDLNETLKRELKEELKQTMKEELKQAMKIELREAMKEEARHELQPSLNHERLAEADIASDMEKENPIITMEYDIRQIEKNSSLEKSEDRSTPLSNISHDSIRDEGVDVIEVVAKATHSSDSSCSDIGRDLDVLLADIEARLGVDKRKRATRRASKQIESDLYDTPDDDQTVDEHAVG</sequence>
<feature type="compositionally biased region" description="Polar residues" evidence="2">
    <location>
        <begin position="14"/>
        <end position="23"/>
    </location>
</feature>
<dbReference type="Proteomes" id="UP001530377">
    <property type="component" value="Unassembled WGS sequence"/>
</dbReference>
<dbReference type="AlphaFoldDB" id="A0ABD3RF61"/>
<evidence type="ECO:0000313" key="3">
    <source>
        <dbReference type="EMBL" id="KAL3811707.1"/>
    </source>
</evidence>
<feature type="coiled-coil region" evidence="1">
    <location>
        <begin position="999"/>
        <end position="1066"/>
    </location>
</feature>
<evidence type="ECO:0000256" key="1">
    <source>
        <dbReference type="SAM" id="Coils"/>
    </source>
</evidence>
<feature type="region of interest" description="Disordered" evidence="2">
    <location>
        <begin position="1"/>
        <end position="23"/>
    </location>
</feature>
<accession>A0ABD3RF61</accession>
<keyword evidence="4" id="KW-1185">Reference proteome</keyword>
<feature type="coiled-coil region" evidence="1">
    <location>
        <begin position="723"/>
        <end position="948"/>
    </location>
</feature>
<name>A0ABD3RF61_9STRA</name>
<dbReference type="EMBL" id="JALLPB020000242">
    <property type="protein sequence ID" value="KAL3811707.1"/>
    <property type="molecule type" value="Genomic_DNA"/>
</dbReference>
<keyword evidence="1" id="KW-0175">Coiled coil</keyword>
<gene>
    <name evidence="3" type="ORF">ACHAXA_004073</name>
</gene>
<feature type="region of interest" description="Disordered" evidence="2">
    <location>
        <begin position="49"/>
        <end position="79"/>
    </location>
</feature>
<evidence type="ECO:0000256" key="2">
    <source>
        <dbReference type="SAM" id="MobiDB-lite"/>
    </source>
</evidence>
<proteinExistence type="predicted"/>
<feature type="compositionally biased region" description="Polar residues" evidence="2">
    <location>
        <begin position="51"/>
        <end position="66"/>
    </location>
</feature>
<feature type="region of interest" description="Disordered" evidence="2">
    <location>
        <begin position="1167"/>
        <end position="1199"/>
    </location>
</feature>
<feature type="coiled-coil region" evidence="1">
    <location>
        <begin position="309"/>
        <end position="424"/>
    </location>
</feature>
<feature type="coiled-coil region" evidence="1">
    <location>
        <begin position="452"/>
        <end position="666"/>
    </location>
</feature>
<dbReference type="PANTHER" id="PTHR23159:SF31">
    <property type="entry name" value="CENTROSOME-ASSOCIATED PROTEIN CEP250 ISOFORM X1"/>
    <property type="match status" value="1"/>
</dbReference>
<dbReference type="PANTHER" id="PTHR23159">
    <property type="entry name" value="CENTROSOMAL PROTEIN 2"/>
    <property type="match status" value="1"/>
</dbReference>
<feature type="compositionally biased region" description="Basic and acidic residues" evidence="2">
    <location>
        <begin position="1102"/>
        <end position="1112"/>
    </location>
</feature>
<protein>
    <submittedName>
        <fullName evidence="3">Uncharacterized protein</fullName>
    </submittedName>
</protein>
<dbReference type="Gene3D" id="1.20.5.340">
    <property type="match status" value="1"/>
</dbReference>
<organism evidence="3 4">
    <name type="scientific">Cyclostephanos tholiformis</name>
    <dbReference type="NCBI Taxonomy" id="382380"/>
    <lineage>
        <taxon>Eukaryota</taxon>
        <taxon>Sar</taxon>
        <taxon>Stramenopiles</taxon>
        <taxon>Ochrophyta</taxon>
        <taxon>Bacillariophyta</taxon>
        <taxon>Coscinodiscophyceae</taxon>
        <taxon>Thalassiosirophycidae</taxon>
        <taxon>Stephanodiscales</taxon>
        <taxon>Stephanodiscaceae</taxon>
        <taxon>Cyclostephanos</taxon>
    </lineage>
</organism>
<reference evidence="3 4" key="1">
    <citation type="submission" date="2024-10" db="EMBL/GenBank/DDBJ databases">
        <title>Updated reference genomes for cyclostephanoid diatoms.</title>
        <authorList>
            <person name="Roberts W.R."/>
            <person name="Alverson A.J."/>
        </authorList>
    </citation>
    <scope>NUCLEOTIDE SEQUENCE [LARGE SCALE GENOMIC DNA]</scope>
    <source>
        <strain evidence="3 4">AJA228-03</strain>
    </source>
</reference>
<feature type="region of interest" description="Disordered" evidence="2">
    <location>
        <begin position="1102"/>
        <end position="1121"/>
    </location>
</feature>
<feature type="compositionally biased region" description="Acidic residues" evidence="2">
    <location>
        <begin position="1182"/>
        <end position="1192"/>
    </location>
</feature>
<evidence type="ECO:0000313" key="4">
    <source>
        <dbReference type="Proteomes" id="UP001530377"/>
    </source>
</evidence>
<comment type="caution">
    <text evidence="3">The sequence shown here is derived from an EMBL/GenBank/DDBJ whole genome shotgun (WGS) entry which is preliminary data.</text>
</comment>
<dbReference type="Gene3D" id="1.20.5.170">
    <property type="match status" value="1"/>
</dbReference>